<evidence type="ECO:0000313" key="7">
    <source>
        <dbReference type="EMBL" id="RCN31064.1"/>
    </source>
</evidence>
<evidence type="ECO:0000256" key="4">
    <source>
        <dbReference type="ARBA" id="ARBA00022679"/>
    </source>
</evidence>
<proteinExistence type="inferred from homology"/>
<dbReference type="EMBL" id="JOJR01001397">
    <property type="protein sequence ID" value="RCN31064.1"/>
    <property type="molecule type" value="Genomic_DNA"/>
</dbReference>
<dbReference type="AlphaFoldDB" id="A0A368FFU2"/>
<dbReference type="OrthoDB" id="5835829at2759"/>
<keyword evidence="8" id="KW-1185">Reference proteome</keyword>
<evidence type="ECO:0000313" key="8">
    <source>
        <dbReference type="Proteomes" id="UP000252519"/>
    </source>
</evidence>
<dbReference type="PANTHER" id="PTHR48043:SF145">
    <property type="entry name" value="FI06409P-RELATED"/>
    <property type="match status" value="1"/>
</dbReference>
<sequence>MNNHTWLLLLLANIANGYKIVLFVLDVSNSQVMFNKRVAETLADRGHSVTMVLMQAMDDRAGNDIEFKENVKLYRVNGSIGVSRQELEEQQASIIFEDYSMFDRRVWKSMQQGMRIIEGSCRNIISNREFITWLQKEHFDLAFIHVYQACPIGLVRVGRIPTWIWLNSSPLVDHVAQRIGVPTIPSYVPPLAMESTDSMNFYERTKSLIGHVMTSLVWDRFVASPETELFREFIDPTFPNLIDLAKECPLVMVNSNELYELPRPSLAKVINIGGLDMQMQQSRLLPTEISTLAAEAEGIIIFSFGSIAPIQRMPKTWKIAFFKAFSLFPEIHFFARYTGDDANGQLLSYFLRKVN</sequence>
<keyword evidence="5" id="KW-0732">Signal</keyword>
<evidence type="ECO:0000256" key="6">
    <source>
        <dbReference type="ARBA" id="ARBA00047475"/>
    </source>
</evidence>
<keyword evidence="4" id="KW-0808">Transferase</keyword>
<reference evidence="7 8" key="1">
    <citation type="submission" date="2014-10" db="EMBL/GenBank/DDBJ databases">
        <title>Draft genome of the hookworm Ancylostoma caninum.</title>
        <authorList>
            <person name="Mitreva M."/>
        </authorList>
    </citation>
    <scope>NUCLEOTIDE SEQUENCE [LARGE SCALE GENOMIC DNA]</scope>
    <source>
        <strain evidence="7 8">Baltimore</strain>
    </source>
</reference>
<dbReference type="InterPro" id="IPR002213">
    <property type="entry name" value="UDP_glucos_trans"/>
</dbReference>
<dbReference type="Proteomes" id="UP000252519">
    <property type="component" value="Unassembled WGS sequence"/>
</dbReference>
<protein>
    <recommendedName>
        <fullName evidence="2">glucuronosyltransferase</fullName>
        <ecNumber evidence="2">2.4.1.17</ecNumber>
    </recommendedName>
</protein>
<dbReference type="PANTHER" id="PTHR48043">
    <property type="entry name" value="EG:EG0003.4 PROTEIN-RELATED"/>
    <property type="match status" value="1"/>
</dbReference>
<dbReference type="SUPFAM" id="SSF53756">
    <property type="entry name" value="UDP-Glycosyltransferase/glycogen phosphorylase"/>
    <property type="match status" value="1"/>
</dbReference>
<dbReference type="STRING" id="29170.A0A368FFU2"/>
<comment type="catalytic activity">
    <reaction evidence="6">
        <text>glucuronate acceptor + UDP-alpha-D-glucuronate = acceptor beta-D-glucuronoside + UDP + H(+)</text>
        <dbReference type="Rhea" id="RHEA:21032"/>
        <dbReference type="ChEBI" id="CHEBI:15378"/>
        <dbReference type="ChEBI" id="CHEBI:58052"/>
        <dbReference type="ChEBI" id="CHEBI:58223"/>
        <dbReference type="ChEBI" id="CHEBI:132367"/>
        <dbReference type="ChEBI" id="CHEBI:132368"/>
        <dbReference type="EC" id="2.4.1.17"/>
    </reaction>
</comment>
<name>A0A368FFU2_ANCCA</name>
<dbReference type="InterPro" id="IPR050271">
    <property type="entry name" value="UDP-glycosyltransferase"/>
</dbReference>
<gene>
    <name evidence="7" type="ORF">ANCCAN_23164</name>
</gene>
<evidence type="ECO:0000256" key="2">
    <source>
        <dbReference type="ARBA" id="ARBA00012544"/>
    </source>
</evidence>
<accession>A0A368FFU2</accession>
<comment type="similarity">
    <text evidence="1">Belongs to the UDP-glycosyltransferase family.</text>
</comment>
<evidence type="ECO:0000256" key="1">
    <source>
        <dbReference type="ARBA" id="ARBA00009995"/>
    </source>
</evidence>
<comment type="caution">
    <text evidence="7">The sequence shown here is derived from an EMBL/GenBank/DDBJ whole genome shotgun (WGS) entry which is preliminary data.</text>
</comment>
<dbReference type="Pfam" id="PF00201">
    <property type="entry name" value="UDPGT"/>
    <property type="match status" value="1"/>
</dbReference>
<dbReference type="EC" id="2.4.1.17" evidence="2"/>
<evidence type="ECO:0000256" key="5">
    <source>
        <dbReference type="ARBA" id="ARBA00022729"/>
    </source>
</evidence>
<keyword evidence="3" id="KW-0328">Glycosyltransferase</keyword>
<evidence type="ECO:0000256" key="3">
    <source>
        <dbReference type="ARBA" id="ARBA00022676"/>
    </source>
</evidence>
<dbReference type="GO" id="GO:0015020">
    <property type="term" value="F:glucuronosyltransferase activity"/>
    <property type="evidence" value="ECO:0007669"/>
    <property type="project" value="UniProtKB-EC"/>
</dbReference>
<organism evidence="7 8">
    <name type="scientific">Ancylostoma caninum</name>
    <name type="common">Dog hookworm</name>
    <dbReference type="NCBI Taxonomy" id="29170"/>
    <lineage>
        <taxon>Eukaryota</taxon>
        <taxon>Metazoa</taxon>
        <taxon>Ecdysozoa</taxon>
        <taxon>Nematoda</taxon>
        <taxon>Chromadorea</taxon>
        <taxon>Rhabditida</taxon>
        <taxon>Rhabditina</taxon>
        <taxon>Rhabditomorpha</taxon>
        <taxon>Strongyloidea</taxon>
        <taxon>Ancylostomatidae</taxon>
        <taxon>Ancylostomatinae</taxon>
        <taxon>Ancylostoma</taxon>
    </lineage>
</organism>